<accession>A0A5S4G509</accession>
<comment type="caution">
    <text evidence="1">The sequence shown here is derived from an EMBL/GenBank/DDBJ whole genome shotgun (WGS) entry which is preliminary data.</text>
</comment>
<dbReference type="EMBL" id="VCKZ01000488">
    <property type="protein sequence ID" value="TMR27501.1"/>
    <property type="molecule type" value="Genomic_DNA"/>
</dbReference>
<organism evidence="1 2">
    <name type="scientific">Actinomadura geliboluensis</name>
    <dbReference type="NCBI Taxonomy" id="882440"/>
    <lineage>
        <taxon>Bacteria</taxon>
        <taxon>Bacillati</taxon>
        <taxon>Actinomycetota</taxon>
        <taxon>Actinomycetes</taxon>
        <taxon>Streptosporangiales</taxon>
        <taxon>Thermomonosporaceae</taxon>
        <taxon>Actinomadura</taxon>
    </lineage>
</organism>
<reference evidence="1 2" key="1">
    <citation type="submission" date="2019-05" db="EMBL/GenBank/DDBJ databases">
        <title>Draft genome sequence of Actinomadura geliboluensis A8036.</title>
        <authorList>
            <person name="Saricaoglu S."/>
            <person name="Isik K."/>
        </authorList>
    </citation>
    <scope>NUCLEOTIDE SEQUENCE [LARGE SCALE GENOMIC DNA]</scope>
    <source>
        <strain evidence="1 2">A8036</strain>
    </source>
</reference>
<protein>
    <recommendedName>
        <fullName evidence="3">HPF/RaiA family ribosome-associated protein</fullName>
    </recommendedName>
</protein>
<dbReference type="AlphaFoldDB" id="A0A5S4G509"/>
<proteinExistence type="predicted"/>
<evidence type="ECO:0008006" key="3">
    <source>
        <dbReference type="Google" id="ProtNLM"/>
    </source>
</evidence>
<dbReference type="Proteomes" id="UP000305238">
    <property type="component" value="Unassembled WGS sequence"/>
</dbReference>
<keyword evidence="2" id="KW-1185">Reference proteome</keyword>
<sequence length="123" mass="13616">MSNTVADQFDIEVTTLRDVPQSDVQHIREVVARVLAHAPRPVLYAKATLNVLPDPAVPRPYLVSLRVDLNGLPVNAYASATSMSEAGSLAAARLRARMQHVARYWTTRRKGDRTTTANSRARH</sequence>
<evidence type="ECO:0000313" key="1">
    <source>
        <dbReference type="EMBL" id="TMR27501.1"/>
    </source>
</evidence>
<dbReference type="RefSeq" id="WP_138641563.1">
    <property type="nucleotide sequence ID" value="NZ_JASWDG010000199.1"/>
</dbReference>
<dbReference type="OrthoDB" id="3825664at2"/>
<gene>
    <name evidence="1" type="ORF">ETD96_39275</name>
</gene>
<evidence type="ECO:0000313" key="2">
    <source>
        <dbReference type="Proteomes" id="UP000305238"/>
    </source>
</evidence>
<name>A0A5S4G509_9ACTN</name>